<evidence type="ECO:0000313" key="2">
    <source>
        <dbReference type="Proteomes" id="UP001054889"/>
    </source>
</evidence>
<protein>
    <submittedName>
        <fullName evidence="1">Uncharacterized protein</fullName>
    </submittedName>
</protein>
<comment type="caution">
    <text evidence="1">The sequence shown here is derived from an EMBL/GenBank/DDBJ whole genome shotgun (WGS) entry which is preliminary data.</text>
</comment>
<keyword evidence="2" id="KW-1185">Reference proteome</keyword>
<dbReference type="AlphaFoldDB" id="A0AAV5EEU3"/>
<gene>
    <name evidence="1" type="primary">gb08412</name>
    <name evidence="1" type="ORF">PR202_gb08412</name>
</gene>
<name>A0AAV5EEU3_ELECO</name>
<reference evidence="1" key="2">
    <citation type="submission" date="2021-12" db="EMBL/GenBank/DDBJ databases">
        <title>Resequencing data analysis of finger millet.</title>
        <authorList>
            <person name="Hatakeyama M."/>
            <person name="Aluri S."/>
            <person name="Balachadran M.T."/>
            <person name="Sivarajan S.R."/>
            <person name="Poveda L."/>
            <person name="Shimizu-Inatsugi R."/>
            <person name="Schlapbach R."/>
            <person name="Sreeman S.M."/>
            <person name="Shimizu K.K."/>
        </authorList>
    </citation>
    <scope>NUCLEOTIDE SEQUENCE</scope>
</reference>
<reference evidence="1" key="1">
    <citation type="journal article" date="2018" name="DNA Res.">
        <title>Multiple hybrid de novo genome assembly of finger millet, an orphan allotetraploid crop.</title>
        <authorList>
            <person name="Hatakeyama M."/>
            <person name="Aluri S."/>
            <person name="Balachadran M.T."/>
            <person name="Sivarajan S.R."/>
            <person name="Patrignani A."/>
            <person name="Gruter S."/>
            <person name="Poveda L."/>
            <person name="Shimizu-Inatsugi R."/>
            <person name="Baeten J."/>
            <person name="Francoijs K.J."/>
            <person name="Nataraja K.N."/>
            <person name="Reddy Y.A.N."/>
            <person name="Phadnis S."/>
            <person name="Ravikumar R.L."/>
            <person name="Schlapbach R."/>
            <person name="Sreeman S.M."/>
            <person name="Shimizu K.K."/>
        </authorList>
    </citation>
    <scope>NUCLEOTIDE SEQUENCE</scope>
</reference>
<sequence>MVILIAWEVWKQRNRCTFDAEHPRVQTTLVLIKEEAKAWGAAGPKKLNQLLP</sequence>
<proteinExistence type="predicted"/>
<organism evidence="1 2">
    <name type="scientific">Eleusine coracana subsp. coracana</name>
    <dbReference type="NCBI Taxonomy" id="191504"/>
    <lineage>
        <taxon>Eukaryota</taxon>
        <taxon>Viridiplantae</taxon>
        <taxon>Streptophyta</taxon>
        <taxon>Embryophyta</taxon>
        <taxon>Tracheophyta</taxon>
        <taxon>Spermatophyta</taxon>
        <taxon>Magnoliopsida</taxon>
        <taxon>Liliopsida</taxon>
        <taxon>Poales</taxon>
        <taxon>Poaceae</taxon>
        <taxon>PACMAD clade</taxon>
        <taxon>Chloridoideae</taxon>
        <taxon>Cynodonteae</taxon>
        <taxon>Eleusininae</taxon>
        <taxon>Eleusine</taxon>
    </lineage>
</organism>
<accession>A0AAV5EEU3</accession>
<evidence type="ECO:0000313" key="1">
    <source>
        <dbReference type="EMBL" id="GJN20970.1"/>
    </source>
</evidence>
<dbReference type="Proteomes" id="UP001054889">
    <property type="component" value="Unassembled WGS sequence"/>
</dbReference>
<dbReference type="EMBL" id="BQKI01000075">
    <property type="protein sequence ID" value="GJN20970.1"/>
    <property type="molecule type" value="Genomic_DNA"/>
</dbReference>